<evidence type="ECO:0000259" key="4">
    <source>
        <dbReference type="PROSITE" id="PS50011"/>
    </source>
</evidence>
<feature type="binding site" evidence="2">
    <location>
        <position position="117"/>
    </location>
    <ligand>
        <name>Mg(2+)</name>
        <dbReference type="ChEBI" id="CHEBI:18420"/>
    </ligand>
</feature>
<dbReference type="InterPro" id="IPR050167">
    <property type="entry name" value="Ser_Thr_protein_kinase"/>
</dbReference>
<keyword evidence="5" id="KW-0808">Transferase</keyword>
<proteinExistence type="predicted"/>
<dbReference type="PROSITE" id="PS00108">
    <property type="entry name" value="PROTEIN_KINASE_ST"/>
    <property type="match status" value="1"/>
</dbReference>
<dbReference type="SMART" id="SM00220">
    <property type="entry name" value="S_TKc"/>
    <property type="match status" value="1"/>
</dbReference>
<dbReference type="InterPro" id="IPR000719">
    <property type="entry name" value="Prot_kinase_dom"/>
</dbReference>
<dbReference type="InterPro" id="IPR001245">
    <property type="entry name" value="Ser-Thr/Tyr_kinase_cat_dom"/>
</dbReference>
<keyword evidence="2" id="KW-0460">Magnesium</keyword>
<dbReference type="OrthoDB" id="4062651at2759"/>
<keyword evidence="6" id="KW-1185">Reference proteome</keyword>
<dbReference type="GO" id="GO:0007165">
    <property type="term" value="P:signal transduction"/>
    <property type="evidence" value="ECO:0007669"/>
    <property type="project" value="TreeGrafter"/>
</dbReference>
<feature type="region of interest" description="Disordered" evidence="3">
    <location>
        <begin position="267"/>
        <end position="287"/>
    </location>
</feature>
<dbReference type="CDD" id="cd13999">
    <property type="entry name" value="STKc_MAP3K-like"/>
    <property type="match status" value="1"/>
</dbReference>
<organism evidence="5 6">
    <name type="scientific">Morella rubra</name>
    <name type="common">Chinese bayberry</name>
    <dbReference type="NCBI Taxonomy" id="262757"/>
    <lineage>
        <taxon>Eukaryota</taxon>
        <taxon>Viridiplantae</taxon>
        <taxon>Streptophyta</taxon>
        <taxon>Embryophyta</taxon>
        <taxon>Tracheophyta</taxon>
        <taxon>Spermatophyta</taxon>
        <taxon>Magnoliopsida</taxon>
        <taxon>eudicotyledons</taxon>
        <taxon>Gunneridae</taxon>
        <taxon>Pentapetalae</taxon>
        <taxon>rosids</taxon>
        <taxon>fabids</taxon>
        <taxon>Fagales</taxon>
        <taxon>Myricaceae</taxon>
        <taxon>Morella</taxon>
    </lineage>
</organism>
<accession>A0A6A1VPC9</accession>
<feature type="active site" description="Proton acceptor" evidence="1">
    <location>
        <position position="112"/>
    </location>
</feature>
<reference evidence="5 6" key="1">
    <citation type="journal article" date="2019" name="Plant Biotechnol. J.">
        <title>The red bayberry genome and genetic basis of sex determination.</title>
        <authorList>
            <person name="Jia H.M."/>
            <person name="Jia H.J."/>
            <person name="Cai Q.L."/>
            <person name="Wang Y."/>
            <person name="Zhao H.B."/>
            <person name="Yang W.F."/>
            <person name="Wang G.Y."/>
            <person name="Li Y.H."/>
            <person name="Zhan D.L."/>
            <person name="Shen Y.T."/>
            <person name="Niu Q.F."/>
            <person name="Chang L."/>
            <person name="Qiu J."/>
            <person name="Zhao L."/>
            <person name="Xie H.B."/>
            <person name="Fu W.Y."/>
            <person name="Jin J."/>
            <person name="Li X.W."/>
            <person name="Jiao Y."/>
            <person name="Zhou C.C."/>
            <person name="Tu T."/>
            <person name="Chai C.Y."/>
            <person name="Gao J.L."/>
            <person name="Fan L.J."/>
            <person name="van de Weg E."/>
            <person name="Wang J.Y."/>
            <person name="Gao Z.S."/>
        </authorList>
    </citation>
    <scope>NUCLEOTIDE SEQUENCE [LARGE SCALE GENOMIC DNA]</scope>
    <source>
        <tissue evidence="5">Leaves</tissue>
    </source>
</reference>
<evidence type="ECO:0000256" key="1">
    <source>
        <dbReference type="PIRSR" id="PIRSR000615-1"/>
    </source>
</evidence>
<dbReference type="PANTHER" id="PTHR23257">
    <property type="entry name" value="SERINE-THREONINE PROTEIN KINASE"/>
    <property type="match status" value="1"/>
</dbReference>
<sequence>MLFEFRFESKAVAIKVIQPNRTSDVCLEHKEEFQREVTLLSRVQHENIVKFIGASVEPSMVIITELMRGGTLQKHLLSIRPNALDLKLSLSFALDISQAMEYLHANSIIHRDLKPSNLLLTGDKRRIKLADFGLAREEISGEMTTEAGTYRWMAPELFSLDPLPNGAKKHYDHKVDVYSFSIVLWELLTNNTPFKGRNNLMVAFATAKNERPSIQDLPKDLVPFLESCWAEDPKCRPEFMEITGFLHNFCSVLTKPPKVFEIEDPMSTKTASTGHSMNKYEDKGRKRKGWSPRLLSCFVGCVPE</sequence>
<comment type="caution">
    <text evidence="5">The sequence shown here is derived from an EMBL/GenBank/DDBJ whole genome shotgun (WGS) entry which is preliminary data.</text>
</comment>
<evidence type="ECO:0000256" key="2">
    <source>
        <dbReference type="PIRSR" id="PIRSR000615-3"/>
    </source>
</evidence>
<dbReference type="PANTHER" id="PTHR23257:SF611">
    <property type="entry name" value="PROTEIN KINASE ATN1-LIKE PROTEIN-RELATED"/>
    <property type="match status" value="1"/>
</dbReference>
<keyword evidence="2" id="KW-0479">Metal-binding</keyword>
<evidence type="ECO:0000313" key="5">
    <source>
        <dbReference type="EMBL" id="KAB1214603.1"/>
    </source>
</evidence>
<dbReference type="AlphaFoldDB" id="A0A6A1VPC9"/>
<dbReference type="PROSITE" id="PS50011">
    <property type="entry name" value="PROTEIN_KINASE_DOM"/>
    <property type="match status" value="1"/>
</dbReference>
<feature type="compositionally biased region" description="Polar residues" evidence="3">
    <location>
        <begin position="267"/>
        <end position="276"/>
    </location>
</feature>
<dbReference type="GO" id="GO:0005737">
    <property type="term" value="C:cytoplasm"/>
    <property type="evidence" value="ECO:0007669"/>
    <property type="project" value="TreeGrafter"/>
</dbReference>
<name>A0A6A1VPC9_9ROSI</name>
<feature type="binding site" evidence="2">
    <location>
        <position position="131"/>
    </location>
    <ligand>
        <name>Mg(2+)</name>
        <dbReference type="ChEBI" id="CHEBI:18420"/>
    </ligand>
</feature>
<dbReference type="GO" id="GO:0046872">
    <property type="term" value="F:metal ion binding"/>
    <property type="evidence" value="ECO:0007669"/>
    <property type="project" value="UniProtKB-KW"/>
</dbReference>
<keyword evidence="5" id="KW-0418">Kinase</keyword>
<protein>
    <submittedName>
        <fullName evidence="5">Serine/threonine-protein kinase HT1</fullName>
    </submittedName>
</protein>
<dbReference type="EMBL" id="RXIC02000023">
    <property type="protein sequence ID" value="KAB1214603.1"/>
    <property type="molecule type" value="Genomic_DNA"/>
</dbReference>
<dbReference type="Pfam" id="PF07714">
    <property type="entry name" value="PK_Tyr_Ser-Thr"/>
    <property type="match status" value="1"/>
</dbReference>
<gene>
    <name evidence="5" type="ORF">CJ030_MR5G017605</name>
</gene>
<dbReference type="InterPro" id="IPR008271">
    <property type="entry name" value="Ser/Thr_kinase_AS"/>
</dbReference>
<evidence type="ECO:0000256" key="3">
    <source>
        <dbReference type="SAM" id="MobiDB-lite"/>
    </source>
</evidence>
<dbReference type="Gene3D" id="1.10.510.10">
    <property type="entry name" value="Transferase(Phosphotransferase) domain 1"/>
    <property type="match status" value="1"/>
</dbReference>
<evidence type="ECO:0000313" key="6">
    <source>
        <dbReference type="Proteomes" id="UP000516437"/>
    </source>
</evidence>
<dbReference type="InterPro" id="IPR011009">
    <property type="entry name" value="Kinase-like_dom_sf"/>
</dbReference>
<feature type="domain" description="Protein kinase" evidence="4">
    <location>
        <begin position="1"/>
        <end position="250"/>
    </location>
</feature>
<dbReference type="PRINTS" id="PR00109">
    <property type="entry name" value="TYRKINASE"/>
</dbReference>
<dbReference type="GO" id="GO:0004672">
    <property type="term" value="F:protein kinase activity"/>
    <property type="evidence" value="ECO:0007669"/>
    <property type="project" value="InterPro"/>
</dbReference>
<dbReference type="Proteomes" id="UP000516437">
    <property type="component" value="Chromosome 5"/>
</dbReference>
<dbReference type="SUPFAM" id="SSF56112">
    <property type="entry name" value="Protein kinase-like (PK-like)"/>
    <property type="match status" value="1"/>
</dbReference>
<dbReference type="GO" id="GO:0005524">
    <property type="term" value="F:ATP binding"/>
    <property type="evidence" value="ECO:0007669"/>
    <property type="project" value="InterPro"/>
</dbReference>